<reference evidence="2 3" key="1">
    <citation type="submission" date="2019-07" db="EMBL/GenBank/DDBJ databases">
        <title>Whole genome shotgun sequence of Swaminathania salitolerans NBRC 104436.</title>
        <authorList>
            <person name="Hosoyama A."/>
            <person name="Uohara A."/>
            <person name="Ohji S."/>
            <person name="Ichikawa N."/>
        </authorList>
    </citation>
    <scope>NUCLEOTIDE SEQUENCE [LARGE SCALE GENOMIC DNA]</scope>
    <source>
        <strain evidence="2 3">NBRC 104436</strain>
    </source>
</reference>
<accession>A0A511BRS4</accession>
<keyword evidence="1" id="KW-0472">Membrane</keyword>
<evidence type="ECO:0000313" key="2">
    <source>
        <dbReference type="EMBL" id="GEL02975.1"/>
    </source>
</evidence>
<comment type="caution">
    <text evidence="2">The sequence shown here is derived from an EMBL/GenBank/DDBJ whole genome shotgun (WGS) entry which is preliminary data.</text>
</comment>
<dbReference type="AlphaFoldDB" id="A0A511BRS4"/>
<dbReference type="Proteomes" id="UP000321405">
    <property type="component" value="Unassembled WGS sequence"/>
</dbReference>
<sequence length="79" mass="8480">MTDLRQIMADGVPDRAPPPRLPPILPWALVAVVLIAISLSIHFFWPVPSSEPLAECPPGGEAAQTACIRHEPDKPSHPG</sequence>
<organism evidence="2 3">
    <name type="scientific">Swaminathania salitolerans</name>
    <dbReference type="NCBI Taxonomy" id="182838"/>
    <lineage>
        <taxon>Bacteria</taxon>
        <taxon>Pseudomonadati</taxon>
        <taxon>Pseudomonadota</taxon>
        <taxon>Alphaproteobacteria</taxon>
        <taxon>Acetobacterales</taxon>
        <taxon>Acetobacteraceae</taxon>
        <taxon>Swaminathania</taxon>
    </lineage>
</organism>
<evidence type="ECO:0000256" key="1">
    <source>
        <dbReference type="SAM" id="Phobius"/>
    </source>
</evidence>
<dbReference type="EMBL" id="BJVC01000005">
    <property type="protein sequence ID" value="GEL02975.1"/>
    <property type="molecule type" value="Genomic_DNA"/>
</dbReference>
<gene>
    <name evidence="2" type="ORF">SSA02_21380</name>
</gene>
<keyword evidence="1" id="KW-0812">Transmembrane</keyword>
<proteinExistence type="predicted"/>
<name>A0A511BRS4_9PROT</name>
<evidence type="ECO:0000313" key="3">
    <source>
        <dbReference type="Proteomes" id="UP000321405"/>
    </source>
</evidence>
<keyword evidence="1" id="KW-1133">Transmembrane helix</keyword>
<feature type="transmembrane region" description="Helical" evidence="1">
    <location>
        <begin position="24"/>
        <end position="45"/>
    </location>
</feature>
<keyword evidence="3" id="KW-1185">Reference proteome</keyword>
<dbReference type="OrthoDB" id="7277507at2"/>
<dbReference type="RefSeq" id="WP_147094054.1">
    <property type="nucleotide sequence ID" value="NZ_BJVC01000005.1"/>
</dbReference>
<protein>
    <submittedName>
        <fullName evidence="2">Uncharacterized protein</fullName>
    </submittedName>
</protein>